<dbReference type="Gene3D" id="3.30.460.10">
    <property type="entry name" value="Beta Polymerase, domain 2"/>
    <property type="match status" value="1"/>
</dbReference>
<keyword evidence="4" id="KW-0548">Nucleotidyltransferase</keyword>
<dbReference type="Proteomes" id="UP000606921">
    <property type="component" value="Unassembled WGS sequence"/>
</dbReference>
<reference evidence="11 12" key="1">
    <citation type="submission" date="2020-11" db="EMBL/GenBank/DDBJ databases">
        <authorList>
            <person name="Lassalle F."/>
        </authorList>
    </citation>
    <scope>NUCLEOTIDE SEQUENCE [LARGE SCALE GENOMIC DNA]</scope>
    <source>
        <strain evidence="11 12">JC140</strain>
    </source>
</reference>
<evidence type="ECO:0000256" key="4">
    <source>
        <dbReference type="ARBA" id="ARBA00022695"/>
    </source>
</evidence>
<evidence type="ECO:0000256" key="5">
    <source>
        <dbReference type="ARBA" id="ARBA00022723"/>
    </source>
</evidence>
<keyword evidence="5" id="KW-0479">Metal-binding</keyword>
<comment type="similarity">
    <text evidence="9">Belongs to the MntA antitoxin family.</text>
</comment>
<evidence type="ECO:0000256" key="1">
    <source>
        <dbReference type="ARBA" id="ARBA00001946"/>
    </source>
</evidence>
<evidence type="ECO:0000259" key="10">
    <source>
        <dbReference type="Pfam" id="PF01909"/>
    </source>
</evidence>
<evidence type="ECO:0000256" key="2">
    <source>
        <dbReference type="ARBA" id="ARBA00022649"/>
    </source>
</evidence>
<accession>A0ABM8PF43</accession>
<organism evidence="11 12">
    <name type="scientific">Pseudorhizobium endolithicum</name>
    <dbReference type="NCBI Taxonomy" id="1191678"/>
    <lineage>
        <taxon>Bacteria</taxon>
        <taxon>Pseudomonadati</taxon>
        <taxon>Pseudomonadota</taxon>
        <taxon>Alphaproteobacteria</taxon>
        <taxon>Hyphomicrobiales</taxon>
        <taxon>Rhizobiaceae</taxon>
        <taxon>Rhizobium/Agrobacterium group</taxon>
        <taxon>Pseudorhizobium</taxon>
    </lineage>
</organism>
<feature type="domain" description="Polymerase nucleotidyl transferase" evidence="10">
    <location>
        <begin position="50"/>
        <end position="127"/>
    </location>
</feature>
<gene>
    <name evidence="11" type="ORF">REJC140_02372</name>
</gene>
<dbReference type="PANTHER" id="PTHR33571:SF12">
    <property type="entry name" value="BSL3053 PROTEIN"/>
    <property type="match status" value="1"/>
</dbReference>
<evidence type="ECO:0000256" key="7">
    <source>
        <dbReference type="ARBA" id="ARBA00022840"/>
    </source>
</evidence>
<keyword evidence="2" id="KW-1277">Toxin-antitoxin system</keyword>
<comment type="caution">
    <text evidence="11">The sequence shown here is derived from an EMBL/GenBank/DDBJ whole genome shotgun (WGS) entry which is preliminary data.</text>
</comment>
<evidence type="ECO:0000256" key="6">
    <source>
        <dbReference type="ARBA" id="ARBA00022741"/>
    </source>
</evidence>
<comment type="cofactor">
    <cofactor evidence="1">
        <name>Mg(2+)</name>
        <dbReference type="ChEBI" id="CHEBI:18420"/>
    </cofactor>
</comment>
<evidence type="ECO:0000313" key="11">
    <source>
        <dbReference type="EMBL" id="CAD7026405.1"/>
    </source>
</evidence>
<keyword evidence="8" id="KW-0460">Magnesium</keyword>
<keyword evidence="7" id="KW-0067">ATP-binding</keyword>
<evidence type="ECO:0000256" key="9">
    <source>
        <dbReference type="ARBA" id="ARBA00038276"/>
    </source>
</evidence>
<keyword evidence="6" id="KW-0547">Nucleotide-binding</keyword>
<dbReference type="InterPro" id="IPR043519">
    <property type="entry name" value="NT_sf"/>
</dbReference>
<dbReference type="InterPro" id="IPR052038">
    <property type="entry name" value="Type-VII_TA_antitoxin"/>
</dbReference>
<keyword evidence="12" id="KW-1185">Reference proteome</keyword>
<dbReference type="CDD" id="cd05403">
    <property type="entry name" value="NT_KNTase_like"/>
    <property type="match status" value="1"/>
</dbReference>
<protein>
    <submittedName>
        <fullName evidence="11">Nucleotidyltransferase</fullName>
    </submittedName>
</protein>
<sequence length="132" mass="14825">MVTHVGYQSLKGHSIFGKKFGLWQRNGVCGNFNSMKRSEAIEKLRAQADAIRARGATSLYLFGSVARDEAGETSDLDLFIDYDPASRFNAFDLVGIKLFLEDELQHPVDITTRDSLHPMLKDRIETSALQVF</sequence>
<evidence type="ECO:0000313" key="12">
    <source>
        <dbReference type="Proteomes" id="UP000606921"/>
    </source>
</evidence>
<proteinExistence type="inferred from homology"/>
<dbReference type="PANTHER" id="PTHR33571">
    <property type="entry name" value="SSL8005 PROTEIN"/>
    <property type="match status" value="1"/>
</dbReference>
<keyword evidence="3" id="KW-0808">Transferase</keyword>
<dbReference type="SUPFAM" id="SSF81301">
    <property type="entry name" value="Nucleotidyltransferase"/>
    <property type="match status" value="1"/>
</dbReference>
<evidence type="ECO:0000256" key="8">
    <source>
        <dbReference type="ARBA" id="ARBA00022842"/>
    </source>
</evidence>
<dbReference type="InterPro" id="IPR002934">
    <property type="entry name" value="Polymerase_NTP_transf_dom"/>
</dbReference>
<dbReference type="Pfam" id="PF01909">
    <property type="entry name" value="NTP_transf_2"/>
    <property type="match status" value="1"/>
</dbReference>
<name>A0ABM8PF43_9HYPH</name>
<dbReference type="EMBL" id="CABFWF030000002">
    <property type="protein sequence ID" value="CAD7026405.1"/>
    <property type="molecule type" value="Genomic_DNA"/>
</dbReference>
<evidence type="ECO:0000256" key="3">
    <source>
        <dbReference type="ARBA" id="ARBA00022679"/>
    </source>
</evidence>